<keyword evidence="2" id="KW-1185">Reference proteome</keyword>
<dbReference type="AlphaFoldDB" id="A0A0F3II42"/>
<evidence type="ECO:0000313" key="1">
    <source>
        <dbReference type="EMBL" id="KJV06475.1"/>
    </source>
</evidence>
<proteinExistence type="predicted"/>
<protein>
    <submittedName>
        <fullName evidence="1">Uncharacterized protein</fullName>
    </submittedName>
</protein>
<accession>A0A0F3II42</accession>
<dbReference type="OrthoDB" id="5769601at2"/>
<dbReference type="RefSeq" id="WP_045779257.1">
    <property type="nucleotide sequence ID" value="NZ_LAJX01000107.1"/>
</dbReference>
<evidence type="ECO:0000313" key="2">
    <source>
        <dbReference type="Proteomes" id="UP000033684"/>
    </source>
</evidence>
<reference evidence="1 2" key="2">
    <citation type="journal article" date="2016" name="Microb. Ecol.">
        <title>Genome Characteristics of a Novel Type I Methanotroph (Sn10-6) Isolated from a Flooded Indian Rice Field.</title>
        <authorList>
            <person name="Rahalkar M.C."/>
            <person name="Pandit P.S."/>
            <person name="Dhakephalkar P.K."/>
            <person name="Pore S."/>
            <person name="Arora P."/>
            <person name="Kapse N."/>
        </authorList>
    </citation>
    <scope>NUCLEOTIDE SEQUENCE [LARGE SCALE GENOMIC DNA]</scope>
    <source>
        <strain evidence="1 2">Sn10-6</strain>
    </source>
</reference>
<dbReference type="EMBL" id="LAJX01000107">
    <property type="protein sequence ID" value="KJV06475.1"/>
    <property type="molecule type" value="Genomic_DNA"/>
</dbReference>
<name>A0A0F3II42_9GAMM</name>
<reference evidence="2" key="1">
    <citation type="submission" date="2015-03" db="EMBL/GenBank/DDBJ databases">
        <title>Draft genome sequence of a novel methanotroph (Sn10-6) isolated from flooded ricefield rhizosphere in India.</title>
        <authorList>
            <person name="Pandit P.S."/>
            <person name="Pore S.D."/>
            <person name="Arora P."/>
            <person name="Kapse N.G."/>
            <person name="Dhakephalkar P.K."/>
            <person name="Rahalkar M.C."/>
        </authorList>
    </citation>
    <scope>NUCLEOTIDE SEQUENCE [LARGE SCALE GENOMIC DNA]</scope>
    <source>
        <strain evidence="2">Sn10-6</strain>
    </source>
</reference>
<sequence>MKKKVQHRLTQGDNYAGWLVEQIQADKVVLQNKQVTRELLLIPIETKPQPNYEGMNEMLEQGVESFPEEIPNIIEQ</sequence>
<dbReference type="Proteomes" id="UP000033684">
    <property type="component" value="Unassembled WGS sequence"/>
</dbReference>
<gene>
    <name evidence="1" type="ORF">VZ94_10915</name>
</gene>
<comment type="caution">
    <text evidence="1">The sequence shown here is derived from an EMBL/GenBank/DDBJ whole genome shotgun (WGS) entry which is preliminary data.</text>
</comment>
<organism evidence="1 2">
    <name type="scientific">Methylocucumis oryzae</name>
    <dbReference type="NCBI Taxonomy" id="1632867"/>
    <lineage>
        <taxon>Bacteria</taxon>
        <taxon>Pseudomonadati</taxon>
        <taxon>Pseudomonadota</taxon>
        <taxon>Gammaproteobacteria</taxon>
        <taxon>Methylococcales</taxon>
        <taxon>Methylococcaceae</taxon>
        <taxon>Methylocucumis</taxon>
    </lineage>
</organism>